<dbReference type="InterPro" id="IPR003877">
    <property type="entry name" value="SPRY_dom"/>
</dbReference>
<dbReference type="InterPro" id="IPR035786">
    <property type="entry name" value="SPRY/PRY_TRIM60"/>
</dbReference>
<accession>H0VWX3</accession>
<dbReference type="PROSITE" id="PS00518">
    <property type="entry name" value="ZF_RING_1"/>
    <property type="match status" value="1"/>
</dbReference>
<reference evidence="8" key="2">
    <citation type="submission" date="2025-08" db="UniProtKB">
        <authorList>
            <consortium name="Ensembl"/>
        </authorList>
    </citation>
    <scope>IDENTIFICATION</scope>
    <source>
        <strain evidence="8">2N</strain>
    </source>
</reference>
<dbReference type="GO" id="GO:0008270">
    <property type="term" value="F:zinc ion binding"/>
    <property type="evidence" value="ECO:0007669"/>
    <property type="project" value="UniProtKB-KW"/>
</dbReference>
<keyword evidence="2 4" id="KW-0863">Zinc-finger</keyword>
<organism evidence="8 9">
    <name type="scientific">Cavia porcellus</name>
    <name type="common">Guinea pig</name>
    <dbReference type="NCBI Taxonomy" id="10141"/>
    <lineage>
        <taxon>Eukaryota</taxon>
        <taxon>Metazoa</taxon>
        <taxon>Chordata</taxon>
        <taxon>Craniata</taxon>
        <taxon>Vertebrata</taxon>
        <taxon>Euteleostomi</taxon>
        <taxon>Mammalia</taxon>
        <taxon>Eutheria</taxon>
        <taxon>Euarchontoglires</taxon>
        <taxon>Glires</taxon>
        <taxon>Rodentia</taxon>
        <taxon>Hystricomorpha</taxon>
        <taxon>Caviidae</taxon>
        <taxon>Cavia</taxon>
    </lineage>
</organism>
<dbReference type="InterPro" id="IPR013320">
    <property type="entry name" value="ConA-like_dom_sf"/>
</dbReference>
<keyword evidence="9" id="KW-1185">Reference proteome</keyword>
<dbReference type="Gene3D" id="3.30.40.10">
    <property type="entry name" value="Zinc/RING finger domain, C3HC4 (zinc finger)"/>
    <property type="match status" value="1"/>
</dbReference>
<dbReference type="SMART" id="SM00589">
    <property type="entry name" value="PRY"/>
    <property type="match status" value="1"/>
</dbReference>
<dbReference type="SUPFAM" id="SSF49899">
    <property type="entry name" value="Concanavalin A-like lectins/glucanases"/>
    <property type="match status" value="1"/>
</dbReference>
<feature type="domain" description="RING-type" evidence="6">
    <location>
        <begin position="16"/>
        <end position="57"/>
    </location>
</feature>
<evidence type="ECO:0000313" key="9">
    <source>
        <dbReference type="Proteomes" id="UP000005447"/>
    </source>
</evidence>
<dbReference type="Pfam" id="PF00622">
    <property type="entry name" value="SPRY"/>
    <property type="match status" value="1"/>
</dbReference>
<evidence type="ECO:0000256" key="1">
    <source>
        <dbReference type="ARBA" id="ARBA00022723"/>
    </source>
</evidence>
<evidence type="ECO:0000259" key="6">
    <source>
        <dbReference type="PROSITE" id="PS50089"/>
    </source>
</evidence>
<dbReference type="InParanoid" id="H0VWX3"/>
<feature type="domain" description="B30.2/SPRY" evidence="7">
    <location>
        <begin position="266"/>
        <end position="461"/>
    </location>
</feature>
<dbReference type="Proteomes" id="UP000005447">
    <property type="component" value="Unassembled WGS sequence"/>
</dbReference>
<dbReference type="Gene3D" id="2.60.120.920">
    <property type="match status" value="1"/>
</dbReference>
<dbReference type="PROSITE" id="PS50089">
    <property type="entry name" value="ZF_RING_2"/>
    <property type="match status" value="1"/>
</dbReference>
<proteinExistence type="predicted"/>
<dbReference type="OMA" id="GALWPYF"/>
<sequence>MELAAALADLQAEASCPICLGYLKSPVTIYCGHNFCLACITESWKDLKGSFPCPSCHFVCPNKKFQNNFQLGNLTEIAKLLPLRRSKRKKQEGSLMCETHKQVLCPQCSFSADHQQHYIWPIEKAADYHRKQLARHIELWKEKVEQIDKVIAMQTGKSEELKKKVEHRREEIKSEFEQFMLFLQNEHEAVVRQLQDEENELLAKLNENVADTSDHASASKCLLKEIESKYVKSEVEVLTSVKSIYRRYRSLKCPEMFSFQFRDYVYQLPPQYSGLNRIIKQFHVDVVLDPETAHRKLIISEDRKSVRYGNMQKLPHSPQKFYIWPAVLGARSYSSGRQYWEVEVKDKPEWILGICTAALPRRRKNQNQPFLVKAGLWGIGRCSHTSYIAFGPKKVNLLPKVIPIKIGIFLDCEMGEVSFYNLSDRSLLHTFNDYFGGPVWPYFYTGTESRPLRICTVTESE</sequence>
<protein>
    <submittedName>
        <fullName evidence="8">Tripartite motif containing 61</fullName>
    </submittedName>
</protein>
<dbReference type="Pfam" id="PF13765">
    <property type="entry name" value="PRY"/>
    <property type="match status" value="1"/>
</dbReference>
<reference evidence="9" key="1">
    <citation type="journal article" date="2011" name="Nature">
        <title>A high-resolution map of human evolutionary constraint using 29 mammals.</title>
        <authorList>
            <person name="Lindblad-Toh K."/>
            <person name="Garber M."/>
            <person name="Zuk O."/>
            <person name="Lin M.F."/>
            <person name="Parker B.J."/>
            <person name="Washietl S."/>
            <person name="Kheradpour P."/>
            <person name="Ernst J."/>
            <person name="Jordan G."/>
            <person name="Mauceli E."/>
            <person name="Ward L.D."/>
            <person name="Lowe C.B."/>
            <person name="Holloway A.K."/>
            <person name="Clamp M."/>
            <person name="Gnerre S."/>
            <person name="Alfoldi J."/>
            <person name="Beal K."/>
            <person name="Chang J."/>
            <person name="Clawson H."/>
            <person name="Cuff J."/>
            <person name="Di Palma F."/>
            <person name="Fitzgerald S."/>
            <person name="Flicek P."/>
            <person name="Guttman M."/>
            <person name="Hubisz M.J."/>
            <person name="Jaffe D.B."/>
            <person name="Jungreis I."/>
            <person name="Kent W.J."/>
            <person name="Kostka D."/>
            <person name="Lara M."/>
            <person name="Martins A.L."/>
            <person name="Massingham T."/>
            <person name="Moltke I."/>
            <person name="Raney B.J."/>
            <person name="Rasmussen M.D."/>
            <person name="Robinson J."/>
            <person name="Stark A."/>
            <person name="Vilella A.J."/>
            <person name="Wen J."/>
            <person name="Xie X."/>
            <person name="Zody M.C."/>
            <person name="Baldwin J."/>
            <person name="Bloom T."/>
            <person name="Chin C.W."/>
            <person name="Heiman D."/>
            <person name="Nicol R."/>
            <person name="Nusbaum C."/>
            <person name="Young S."/>
            <person name="Wilkinson J."/>
            <person name="Worley K.C."/>
            <person name="Kovar C.L."/>
            <person name="Muzny D.M."/>
            <person name="Gibbs R.A."/>
            <person name="Cree A."/>
            <person name="Dihn H.H."/>
            <person name="Fowler G."/>
            <person name="Jhangiani S."/>
            <person name="Joshi V."/>
            <person name="Lee S."/>
            <person name="Lewis L.R."/>
            <person name="Nazareth L.V."/>
            <person name="Okwuonu G."/>
            <person name="Santibanez J."/>
            <person name="Warren W.C."/>
            <person name="Mardis E.R."/>
            <person name="Weinstock G.M."/>
            <person name="Wilson R.K."/>
            <person name="Delehaunty K."/>
            <person name="Dooling D."/>
            <person name="Fronik C."/>
            <person name="Fulton L."/>
            <person name="Fulton B."/>
            <person name="Graves T."/>
            <person name="Minx P."/>
            <person name="Sodergren E."/>
            <person name="Birney E."/>
            <person name="Margulies E.H."/>
            <person name="Herrero J."/>
            <person name="Green E.D."/>
            <person name="Haussler D."/>
            <person name="Siepel A."/>
            <person name="Goldman N."/>
            <person name="Pollard K.S."/>
            <person name="Pedersen J.S."/>
            <person name="Lander E.S."/>
            <person name="Kellis M."/>
        </authorList>
    </citation>
    <scope>NUCLEOTIDE SEQUENCE [LARGE SCALE GENOMIC DNA]</scope>
    <source>
        <strain evidence="9">2N</strain>
    </source>
</reference>
<dbReference type="CDD" id="cd15828">
    <property type="entry name" value="SPRY_PRY_TRIM60"/>
    <property type="match status" value="1"/>
</dbReference>
<dbReference type="VEuPathDB" id="HostDB:ENSCPOG00000023119"/>
<evidence type="ECO:0000256" key="5">
    <source>
        <dbReference type="SAM" id="Coils"/>
    </source>
</evidence>
<dbReference type="PROSITE" id="PS50188">
    <property type="entry name" value="B302_SPRY"/>
    <property type="match status" value="1"/>
</dbReference>
<evidence type="ECO:0000313" key="8">
    <source>
        <dbReference type="Ensembl" id="ENSCPOP00000015201.2"/>
    </source>
</evidence>
<dbReference type="InterPro" id="IPR001870">
    <property type="entry name" value="B30.2/SPRY"/>
</dbReference>
<dbReference type="InterPro" id="IPR050143">
    <property type="entry name" value="TRIM/RBCC"/>
</dbReference>
<keyword evidence="1" id="KW-0479">Metal-binding</keyword>
<keyword evidence="5" id="KW-0175">Coiled coil</keyword>
<dbReference type="Bgee" id="ENSCPOG00000023119">
    <property type="expression patterns" value="Expressed in testis and 1 other cell type or tissue"/>
</dbReference>
<dbReference type="STRING" id="10141.ENSCPOP00000015201"/>
<gene>
    <name evidence="8" type="primary">TRIM61</name>
</gene>
<dbReference type="SUPFAM" id="SSF57850">
    <property type="entry name" value="RING/U-box"/>
    <property type="match status" value="1"/>
</dbReference>
<dbReference type="Gene3D" id="3.30.160.60">
    <property type="entry name" value="Classic Zinc Finger"/>
    <property type="match status" value="1"/>
</dbReference>
<dbReference type="InterPro" id="IPR006574">
    <property type="entry name" value="PRY"/>
</dbReference>
<dbReference type="Ensembl" id="ENSCPOT00000023432.2">
    <property type="protein sequence ID" value="ENSCPOP00000015201.2"/>
    <property type="gene ID" value="ENSCPOG00000023119.2"/>
</dbReference>
<dbReference type="AlphaFoldDB" id="H0VWX3"/>
<dbReference type="PANTHER" id="PTHR24103">
    <property type="entry name" value="E3 UBIQUITIN-PROTEIN LIGASE TRIM"/>
    <property type="match status" value="1"/>
</dbReference>
<dbReference type="InterPro" id="IPR013083">
    <property type="entry name" value="Znf_RING/FYVE/PHD"/>
</dbReference>
<dbReference type="SMART" id="SM00184">
    <property type="entry name" value="RING"/>
    <property type="match status" value="1"/>
</dbReference>
<name>H0VWX3_CAVPO</name>
<dbReference type="SMART" id="SM00449">
    <property type="entry name" value="SPRY"/>
    <property type="match status" value="1"/>
</dbReference>
<dbReference type="InterPro" id="IPR003879">
    <property type="entry name" value="Butyrophylin_SPRY"/>
</dbReference>
<feature type="coiled-coil region" evidence="5">
    <location>
        <begin position="180"/>
        <end position="211"/>
    </location>
</feature>
<dbReference type="FunFam" id="2.60.120.920:FF:000004">
    <property type="entry name" value="Butyrophilin subfamily 1 member A1"/>
    <property type="match status" value="1"/>
</dbReference>
<dbReference type="GeneTree" id="ENSGT00940000155329"/>
<evidence type="ECO:0000259" key="7">
    <source>
        <dbReference type="PROSITE" id="PS50188"/>
    </source>
</evidence>
<evidence type="ECO:0000256" key="3">
    <source>
        <dbReference type="ARBA" id="ARBA00022833"/>
    </source>
</evidence>
<dbReference type="EMBL" id="AAKN02003160">
    <property type="status" value="NOT_ANNOTATED_CDS"/>
    <property type="molecule type" value="Genomic_DNA"/>
</dbReference>
<dbReference type="HOGENOM" id="CLU_013137_0_3_1"/>
<keyword evidence="3" id="KW-0862">Zinc</keyword>
<dbReference type="eggNOG" id="KOG2177">
    <property type="taxonomic scope" value="Eukaryota"/>
</dbReference>
<dbReference type="Pfam" id="PF15227">
    <property type="entry name" value="zf-C3HC4_4"/>
    <property type="match status" value="1"/>
</dbReference>
<dbReference type="PRINTS" id="PR01407">
    <property type="entry name" value="BUTYPHLNCDUF"/>
</dbReference>
<evidence type="ECO:0000256" key="4">
    <source>
        <dbReference type="PROSITE-ProRule" id="PRU00175"/>
    </source>
</evidence>
<dbReference type="InterPro" id="IPR017907">
    <property type="entry name" value="Znf_RING_CS"/>
</dbReference>
<dbReference type="SUPFAM" id="SSF57845">
    <property type="entry name" value="B-box zinc-binding domain"/>
    <property type="match status" value="1"/>
</dbReference>
<dbReference type="InterPro" id="IPR043136">
    <property type="entry name" value="B30.2/SPRY_sf"/>
</dbReference>
<dbReference type="InterPro" id="IPR001841">
    <property type="entry name" value="Znf_RING"/>
</dbReference>
<reference evidence="8" key="3">
    <citation type="submission" date="2025-09" db="UniProtKB">
        <authorList>
            <consortium name="Ensembl"/>
        </authorList>
    </citation>
    <scope>IDENTIFICATION</scope>
    <source>
        <strain evidence="8">2N</strain>
    </source>
</reference>
<evidence type="ECO:0000256" key="2">
    <source>
        <dbReference type="ARBA" id="ARBA00022771"/>
    </source>
</evidence>